<keyword evidence="1" id="KW-0812">Transmembrane</keyword>
<reference evidence="2 3" key="1">
    <citation type="submission" date="2023-07" db="EMBL/GenBank/DDBJ databases">
        <title>Genomic Encyclopedia of Type Strains, Phase IV (KMG-IV): sequencing the most valuable type-strain genomes for metagenomic binning, comparative biology and taxonomic classification.</title>
        <authorList>
            <person name="Goeker M."/>
        </authorList>
    </citation>
    <scope>NUCLEOTIDE SEQUENCE [LARGE SCALE GENOMIC DNA]</scope>
    <source>
        <strain evidence="2 3">DSM 16784</strain>
    </source>
</reference>
<evidence type="ECO:0000313" key="2">
    <source>
        <dbReference type="EMBL" id="MDQ0361272.1"/>
    </source>
</evidence>
<organism evidence="2 3">
    <name type="scientific">Breznakia pachnodae</name>
    <dbReference type="NCBI Taxonomy" id="265178"/>
    <lineage>
        <taxon>Bacteria</taxon>
        <taxon>Bacillati</taxon>
        <taxon>Bacillota</taxon>
        <taxon>Erysipelotrichia</taxon>
        <taxon>Erysipelotrichales</taxon>
        <taxon>Erysipelotrichaceae</taxon>
        <taxon>Breznakia</taxon>
    </lineage>
</organism>
<comment type="caution">
    <text evidence="2">The sequence shown here is derived from an EMBL/GenBank/DDBJ whole genome shotgun (WGS) entry which is preliminary data.</text>
</comment>
<feature type="transmembrane region" description="Helical" evidence="1">
    <location>
        <begin position="65"/>
        <end position="85"/>
    </location>
</feature>
<dbReference type="EMBL" id="JAUSUR010000003">
    <property type="protein sequence ID" value="MDQ0361272.1"/>
    <property type="molecule type" value="Genomic_DNA"/>
</dbReference>
<proteinExistence type="predicted"/>
<evidence type="ECO:0000256" key="1">
    <source>
        <dbReference type="SAM" id="Phobius"/>
    </source>
</evidence>
<gene>
    <name evidence="2" type="ORF">J2S15_002019</name>
</gene>
<dbReference type="Proteomes" id="UP001230220">
    <property type="component" value="Unassembled WGS sequence"/>
</dbReference>
<protein>
    <submittedName>
        <fullName evidence="2">Sterol desaturase/sphingolipid hydroxylase (Fatty acid hydroxylase superfamily)</fullName>
    </submittedName>
</protein>
<accession>A0ABU0E303</accession>
<keyword evidence="1" id="KW-1133">Transmembrane helix</keyword>
<name>A0ABU0E303_9FIRM</name>
<keyword evidence="3" id="KW-1185">Reference proteome</keyword>
<keyword evidence="1" id="KW-0472">Membrane</keyword>
<dbReference type="RefSeq" id="WP_307407856.1">
    <property type="nucleotide sequence ID" value="NZ_JAUSUR010000003.1"/>
</dbReference>
<evidence type="ECO:0000313" key="3">
    <source>
        <dbReference type="Proteomes" id="UP001230220"/>
    </source>
</evidence>
<feature type="transmembrane region" description="Helical" evidence="1">
    <location>
        <begin position="26"/>
        <end position="45"/>
    </location>
</feature>
<sequence length="102" mass="11905">MNKREKEQMKNEIQMKNVMTKKIGNWFRNSAIACLFFAILTFWAFNGMSDSFIQFPDLVVNILKWLFLILSILTGVFAIMTLLSFRNSKKHVLGLIDKLQKS</sequence>